<dbReference type="AlphaFoldDB" id="A0A956M3A2"/>
<dbReference type="Pfam" id="PF13439">
    <property type="entry name" value="Glyco_transf_4"/>
    <property type="match status" value="1"/>
</dbReference>
<evidence type="ECO:0000259" key="3">
    <source>
        <dbReference type="Pfam" id="PF13439"/>
    </source>
</evidence>
<feature type="non-terminal residue" evidence="4">
    <location>
        <position position="418"/>
    </location>
</feature>
<dbReference type="InterPro" id="IPR001296">
    <property type="entry name" value="Glyco_trans_1"/>
</dbReference>
<accession>A0A956M3A2</accession>
<feature type="region of interest" description="Disordered" evidence="1">
    <location>
        <begin position="379"/>
        <end position="418"/>
    </location>
</feature>
<dbReference type="InterPro" id="IPR028098">
    <property type="entry name" value="Glyco_trans_4-like_N"/>
</dbReference>
<reference evidence="4" key="1">
    <citation type="submission" date="2020-04" db="EMBL/GenBank/DDBJ databases">
        <authorList>
            <person name="Zhang T."/>
        </authorList>
    </citation>
    <scope>NUCLEOTIDE SEQUENCE</scope>
    <source>
        <strain evidence="4">HKST-UBA01</strain>
    </source>
</reference>
<protein>
    <submittedName>
        <fullName evidence="4">Glycosyltransferase family 4 protein</fullName>
    </submittedName>
</protein>
<feature type="domain" description="Glycosyltransferase subfamily 4-like N-terminal" evidence="3">
    <location>
        <begin position="25"/>
        <end position="183"/>
    </location>
</feature>
<dbReference type="CDD" id="cd03801">
    <property type="entry name" value="GT4_PimA-like"/>
    <property type="match status" value="1"/>
</dbReference>
<comment type="caution">
    <text evidence="4">The sequence shown here is derived from an EMBL/GenBank/DDBJ whole genome shotgun (WGS) entry which is preliminary data.</text>
</comment>
<dbReference type="Proteomes" id="UP000697710">
    <property type="component" value="Unassembled WGS sequence"/>
</dbReference>
<gene>
    <name evidence="4" type="ORF">KC729_20310</name>
</gene>
<dbReference type="GO" id="GO:0016757">
    <property type="term" value="F:glycosyltransferase activity"/>
    <property type="evidence" value="ECO:0007669"/>
    <property type="project" value="InterPro"/>
</dbReference>
<dbReference type="SUPFAM" id="SSF53756">
    <property type="entry name" value="UDP-Glycosyltransferase/glycogen phosphorylase"/>
    <property type="match status" value="1"/>
</dbReference>
<proteinExistence type="predicted"/>
<feature type="domain" description="Glycosyl transferase family 1" evidence="2">
    <location>
        <begin position="198"/>
        <end position="356"/>
    </location>
</feature>
<evidence type="ECO:0000259" key="2">
    <source>
        <dbReference type="Pfam" id="PF00534"/>
    </source>
</evidence>
<dbReference type="EMBL" id="JAGQHR010000955">
    <property type="protein sequence ID" value="MCA9730038.1"/>
    <property type="molecule type" value="Genomic_DNA"/>
</dbReference>
<dbReference type="Pfam" id="PF00534">
    <property type="entry name" value="Glycos_transf_1"/>
    <property type="match status" value="1"/>
</dbReference>
<dbReference type="PANTHER" id="PTHR12526">
    <property type="entry name" value="GLYCOSYLTRANSFERASE"/>
    <property type="match status" value="1"/>
</dbReference>
<dbReference type="PANTHER" id="PTHR12526:SF636">
    <property type="entry name" value="BLL3647 PROTEIN"/>
    <property type="match status" value="1"/>
</dbReference>
<evidence type="ECO:0000313" key="4">
    <source>
        <dbReference type="EMBL" id="MCA9730038.1"/>
    </source>
</evidence>
<evidence type="ECO:0000256" key="1">
    <source>
        <dbReference type="SAM" id="MobiDB-lite"/>
    </source>
</evidence>
<sequence>MSGGTATRTGTRPTVVTLVSDAAYFGGAERYLVSLAACLDRARFSVQALVPEENETLRRLLEGTDVVVGTIERPGLSWWRGVRTGRGAFTAFPGDVAHLNLPSAYDGGLSTWAWAAKHCGYRRVVTTEHLPMIDRKYRRFPVKFFFTQWVDAAIAIAECNRPLLVHRHGVDPEKVYTIPNGVEPPPSLDPEARSLLRGKWGVGPTDCLLGNVARLTERKGQAVLLRALADLPERFRLVLVGEGEDQETLQALARSLGIESRVHFAGRRADAASLPQAFDLFVLPSFIETMPLTVLEAMAGGTAVIASAVFGLPEMLRHGESGWLVPPGDTAALSGAIQRLGEDDALRGRIAAAGRARYEREFTARRMAQRTAAVYLDQDHSETAVGADERSDPGVAGDRGDRARAGAARLGSQEMARS</sequence>
<evidence type="ECO:0000313" key="5">
    <source>
        <dbReference type="Proteomes" id="UP000697710"/>
    </source>
</evidence>
<reference evidence="4" key="2">
    <citation type="journal article" date="2021" name="Microbiome">
        <title>Successional dynamics and alternative stable states in a saline activated sludge microbial community over 9 years.</title>
        <authorList>
            <person name="Wang Y."/>
            <person name="Ye J."/>
            <person name="Ju F."/>
            <person name="Liu L."/>
            <person name="Boyd J.A."/>
            <person name="Deng Y."/>
            <person name="Parks D.H."/>
            <person name="Jiang X."/>
            <person name="Yin X."/>
            <person name="Woodcroft B.J."/>
            <person name="Tyson G.W."/>
            <person name="Hugenholtz P."/>
            <person name="Polz M.F."/>
            <person name="Zhang T."/>
        </authorList>
    </citation>
    <scope>NUCLEOTIDE SEQUENCE</scope>
    <source>
        <strain evidence="4">HKST-UBA01</strain>
    </source>
</reference>
<name>A0A956M3A2_UNCEI</name>
<feature type="compositionally biased region" description="Basic and acidic residues" evidence="1">
    <location>
        <begin position="379"/>
        <end position="404"/>
    </location>
</feature>
<dbReference type="Gene3D" id="3.40.50.2000">
    <property type="entry name" value="Glycogen Phosphorylase B"/>
    <property type="match status" value="2"/>
</dbReference>
<organism evidence="4 5">
    <name type="scientific">Eiseniibacteriota bacterium</name>
    <dbReference type="NCBI Taxonomy" id="2212470"/>
    <lineage>
        <taxon>Bacteria</taxon>
        <taxon>Candidatus Eiseniibacteriota</taxon>
    </lineage>
</organism>